<dbReference type="SUPFAM" id="SSF142019">
    <property type="entry name" value="Nqo1 FMN-binding domain-like"/>
    <property type="match status" value="1"/>
</dbReference>
<dbReference type="PROSITE" id="PS00198">
    <property type="entry name" value="4FE4S_FER_1"/>
    <property type="match status" value="1"/>
</dbReference>
<evidence type="ECO:0000256" key="6">
    <source>
        <dbReference type="ARBA" id="ARBA00023004"/>
    </source>
</evidence>
<proteinExistence type="inferred from homology"/>
<dbReference type="Pfam" id="PF10531">
    <property type="entry name" value="SLBB"/>
    <property type="match status" value="1"/>
</dbReference>
<feature type="compositionally biased region" description="Basic and acidic residues" evidence="9">
    <location>
        <begin position="489"/>
        <end position="504"/>
    </location>
</feature>
<keyword evidence="7 8" id="KW-0411">Iron-sulfur</keyword>
<keyword evidence="8" id="KW-1278">Translocase</keyword>
<dbReference type="PANTHER" id="PTHR43034">
    <property type="entry name" value="ION-TRANSLOCATING OXIDOREDUCTASE COMPLEX SUBUNIT C"/>
    <property type="match status" value="1"/>
</dbReference>
<comment type="subcellular location">
    <subcellularLocation>
        <location evidence="8">Cell inner membrane</location>
        <topology evidence="8">Peripheral membrane protein</topology>
    </subcellularLocation>
</comment>
<dbReference type="InterPro" id="IPR017896">
    <property type="entry name" value="4Fe4S_Fe-S-bd"/>
</dbReference>
<keyword evidence="1 8" id="KW-0813">Transport</keyword>
<feature type="domain" description="4Fe-4S ferredoxin-type" evidence="10">
    <location>
        <begin position="406"/>
        <end position="435"/>
    </location>
</feature>
<name>W0DGW8_9GAMM</name>
<dbReference type="Proteomes" id="UP000005289">
    <property type="component" value="Chromosome"/>
</dbReference>
<dbReference type="InterPro" id="IPR019554">
    <property type="entry name" value="Soluble_ligand-bd"/>
</dbReference>
<feature type="binding site" evidence="8">
    <location>
        <position position="415"/>
    </location>
    <ligand>
        <name>[4Fe-4S] cluster</name>
        <dbReference type="ChEBI" id="CHEBI:49883"/>
        <label>2</label>
    </ligand>
</feature>
<dbReference type="Pfam" id="PF13375">
    <property type="entry name" value="RnfC_N"/>
    <property type="match status" value="1"/>
</dbReference>
<dbReference type="InterPro" id="IPR037225">
    <property type="entry name" value="Nuo51_FMN-bd_sf"/>
</dbReference>
<comment type="subunit">
    <text evidence="8">The complex is composed of six subunits: RnfA, RnfB, RnfC, RnfD, RnfE and RnfG.</text>
</comment>
<evidence type="ECO:0000313" key="12">
    <source>
        <dbReference type="Proteomes" id="UP000005289"/>
    </source>
</evidence>
<feature type="binding site" evidence="8">
    <location>
        <position position="425"/>
    </location>
    <ligand>
        <name>[4Fe-4S] cluster</name>
        <dbReference type="ChEBI" id="CHEBI:49883"/>
        <label>1</label>
    </ligand>
</feature>
<feature type="region of interest" description="Disordered" evidence="9">
    <location>
        <begin position="1"/>
        <end position="23"/>
    </location>
</feature>
<dbReference type="NCBIfam" id="NF003454">
    <property type="entry name" value="PRK05035.1"/>
    <property type="match status" value="1"/>
</dbReference>
<feature type="binding site" evidence="8">
    <location>
        <position position="382"/>
    </location>
    <ligand>
        <name>[4Fe-4S] cluster</name>
        <dbReference type="ChEBI" id="CHEBI:49883"/>
        <label>1</label>
    </ligand>
</feature>
<dbReference type="InterPro" id="IPR011538">
    <property type="entry name" value="Nuo51_FMN-bd"/>
</dbReference>
<protein>
    <recommendedName>
        <fullName evidence="8">Ion-translocating oxidoreductase complex subunit C</fullName>
        <ecNumber evidence="8">7.-.-.-</ecNumber>
    </recommendedName>
    <alternativeName>
        <fullName evidence="8">Rnf electron transport complex subunit C</fullName>
    </alternativeName>
</protein>
<feature type="domain" description="4Fe-4S ferredoxin-type" evidence="10">
    <location>
        <begin position="366"/>
        <end position="396"/>
    </location>
</feature>
<evidence type="ECO:0000256" key="9">
    <source>
        <dbReference type="SAM" id="MobiDB-lite"/>
    </source>
</evidence>
<keyword evidence="6 8" id="KW-0408">Iron</keyword>
<keyword evidence="8" id="KW-0997">Cell inner membrane</keyword>
<feature type="region of interest" description="Disordered" evidence="9">
    <location>
        <begin position="479"/>
        <end position="524"/>
    </location>
</feature>
<evidence type="ECO:0000256" key="7">
    <source>
        <dbReference type="ARBA" id="ARBA00023014"/>
    </source>
</evidence>
<feature type="binding site" evidence="8">
    <location>
        <position position="379"/>
    </location>
    <ligand>
        <name>[4Fe-4S] cluster</name>
        <dbReference type="ChEBI" id="CHEBI:49883"/>
        <label>1</label>
    </ligand>
</feature>
<dbReference type="CDD" id="cd22249">
    <property type="entry name" value="UDM1_RNF168_RNF169-like"/>
    <property type="match status" value="1"/>
</dbReference>
<comment type="similarity">
    <text evidence="8">Belongs to the 4Fe4S bacterial-type ferredoxin family. RnfC subfamily.</text>
</comment>
<dbReference type="HAMAP" id="MF_00461">
    <property type="entry name" value="RsxC_RnfC"/>
    <property type="match status" value="1"/>
</dbReference>
<dbReference type="Pfam" id="PF12838">
    <property type="entry name" value="Fer4_7"/>
    <property type="match status" value="1"/>
</dbReference>
<dbReference type="GO" id="GO:0005886">
    <property type="term" value="C:plasma membrane"/>
    <property type="evidence" value="ECO:0007669"/>
    <property type="project" value="UniProtKB-SubCell"/>
</dbReference>
<keyword evidence="12" id="KW-1185">Reference proteome</keyword>
<feature type="binding site" evidence="8">
    <location>
        <position position="421"/>
    </location>
    <ligand>
        <name>[4Fe-4S] cluster</name>
        <dbReference type="ChEBI" id="CHEBI:49883"/>
        <label>2</label>
    </ligand>
</feature>
<dbReference type="STRING" id="713585.THITH_04375"/>
<evidence type="ECO:0000256" key="5">
    <source>
        <dbReference type="ARBA" id="ARBA00022982"/>
    </source>
</evidence>
<dbReference type="InterPro" id="IPR017900">
    <property type="entry name" value="4Fe4S_Fe_S_CS"/>
</dbReference>
<evidence type="ECO:0000256" key="3">
    <source>
        <dbReference type="ARBA" id="ARBA00022723"/>
    </source>
</evidence>
<dbReference type="NCBIfam" id="TIGR01945">
    <property type="entry name" value="rnfC"/>
    <property type="match status" value="1"/>
</dbReference>
<dbReference type="GO" id="GO:0022900">
    <property type="term" value="P:electron transport chain"/>
    <property type="evidence" value="ECO:0007669"/>
    <property type="project" value="UniProtKB-UniRule"/>
</dbReference>
<feature type="compositionally biased region" description="Basic residues" evidence="9">
    <location>
        <begin position="1"/>
        <end position="10"/>
    </location>
</feature>
<dbReference type="GO" id="GO:0009055">
    <property type="term" value="F:electron transfer activity"/>
    <property type="evidence" value="ECO:0007669"/>
    <property type="project" value="InterPro"/>
</dbReference>
<dbReference type="AlphaFoldDB" id="W0DGW8"/>
<dbReference type="InterPro" id="IPR026902">
    <property type="entry name" value="RnfC_N"/>
</dbReference>
<dbReference type="KEGG" id="tti:THITH_04375"/>
<dbReference type="HOGENOM" id="CLU_010808_6_2_6"/>
<sequence length="524" mass="57236">MRSMHLHRFHGGLTLPDHKTESTTRRLLTLDIPPVLYLPLTQHIGEPAEPVVGPGDTVLKGQRIGQASDYIAAHLHAPTSGRVREIADHPVPHPSGLSAPCIVIETDGEDRWHDDRLPAWPDWQEHDARSLRERIRDAGIVGLGGAAFPTAVKLNPRPGKTIHTLVVNGAECEPYISCDDTLMRERTEAVLAGVRIVAHLLGVEQVLFAVEDNKPDALRALRDALSSDDRSRIQVVAIPSIYPTGGERQLIRVLTGREVPSAGLPADLGIVCHNPGTLKAVADAVLDGRPLISRIVTVTGPGVREPRNVEALIGTPFADLVAAAGGYAPEVNRLVMGGPMMGFAVGDDAVPVIKGTNCLLVTRPQDTPEPGPLMPCIRCGECTQVCPANLLPQQMYWFAKCKNFDAIQEYGLFDCIECGCCAQVCPSNIPLVQYYRFAKNEIWAREKERQKADLARERFEFRQLRQQREEQEKAERLARKKAAVAKQAPKGEKKAAIDAALERARAKKAAQTGENPADNGRPDS</sequence>
<evidence type="ECO:0000313" key="11">
    <source>
        <dbReference type="EMBL" id="AHE97621.1"/>
    </source>
</evidence>
<comment type="cofactor">
    <cofactor evidence="8">
        <name>[4Fe-4S] cluster</name>
        <dbReference type="ChEBI" id="CHEBI:49883"/>
    </cofactor>
    <text evidence="8">Binds 2 [4Fe-4S] clusters per subunit.</text>
</comment>
<keyword evidence="5 8" id="KW-0249">Electron transport</keyword>
<dbReference type="PANTHER" id="PTHR43034:SF2">
    <property type="entry name" value="ION-TRANSLOCATING OXIDOREDUCTASE COMPLEX SUBUNIT C"/>
    <property type="match status" value="1"/>
</dbReference>
<feature type="binding site" evidence="8">
    <location>
        <position position="418"/>
    </location>
    <ligand>
        <name>[4Fe-4S] cluster</name>
        <dbReference type="ChEBI" id="CHEBI:49883"/>
        <label>2</label>
    </ligand>
</feature>
<keyword evidence="8" id="KW-0472">Membrane</keyword>
<keyword evidence="2 8" id="KW-0004">4Fe-4S</keyword>
<dbReference type="Gene3D" id="3.40.50.11540">
    <property type="entry name" value="NADH-ubiquinone oxidoreductase 51kDa subunit"/>
    <property type="match status" value="1"/>
</dbReference>
<keyword evidence="8" id="KW-1003">Cell membrane</keyword>
<dbReference type="InterPro" id="IPR010208">
    <property type="entry name" value="Ion_transpt_RnfC/RsxC"/>
</dbReference>
<dbReference type="Gene3D" id="3.30.70.20">
    <property type="match status" value="1"/>
</dbReference>
<evidence type="ECO:0000256" key="1">
    <source>
        <dbReference type="ARBA" id="ARBA00022448"/>
    </source>
</evidence>
<organism evidence="11 12">
    <name type="scientific">Thioalkalivibrio paradoxus ARh 1</name>
    <dbReference type="NCBI Taxonomy" id="713585"/>
    <lineage>
        <taxon>Bacteria</taxon>
        <taxon>Pseudomonadati</taxon>
        <taxon>Pseudomonadota</taxon>
        <taxon>Gammaproteobacteria</taxon>
        <taxon>Chromatiales</taxon>
        <taxon>Ectothiorhodospiraceae</taxon>
        <taxon>Thioalkalivibrio</taxon>
    </lineage>
</organism>
<dbReference type="GO" id="GO:0051539">
    <property type="term" value="F:4 iron, 4 sulfur cluster binding"/>
    <property type="evidence" value="ECO:0007669"/>
    <property type="project" value="UniProtKB-KW"/>
</dbReference>
<feature type="binding site" evidence="8">
    <location>
        <position position="376"/>
    </location>
    <ligand>
        <name>[4Fe-4S] cluster</name>
        <dbReference type="ChEBI" id="CHEBI:49883"/>
        <label>1</label>
    </ligand>
</feature>
<dbReference type="GO" id="GO:0046872">
    <property type="term" value="F:metal ion binding"/>
    <property type="evidence" value="ECO:0007669"/>
    <property type="project" value="UniProtKB-KW"/>
</dbReference>
<reference evidence="11 12" key="1">
    <citation type="submission" date="2013-12" db="EMBL/GenBank/DDBJ databases">
        <authorList>
            <consortium name="DOE Joint Genome Institute"/>
            <person name="Muyzer G."/>
            <person name="Huntemann M."/>
            <person name="Han J."/>
            <person name="Chen A."/>
            <person name="Kyrpides N."/>
            <person name="Mavromatis K."/>
            <person name="Markowitz V."/>
            <person name="Palaniappan K."/>
            <person name="Ivanova N."/>
            <person name="Schaumberg A."/>
            <person name="Pati A."/>
            <person name="Liolios K."/>
            <person name="Nordberg H.P."/>
            <person name="Cantor M.N."/>
            <person name="Hua S.X."/>
            <person name="Woyke T."/>
        </authorList>
    </citation>
    <scope>NUCLEOTIDE SEQUENCE [LARGE SCALE GENOMIC DNA]</scope>
    <source>
        <strain evidence="11 12">ARh 1</strain>
    </source>
</reference>
<evidence type="ECO:0000256" key="4">
    <source>
        <dbReference type="ARBA" id="ARBA00022737"/>
    </source>
</evidence>
<evidence type="ECO:0000256" key="8">
    <source>
        <dbReference type="HAMAP-Rule" id="MF_00461"/>
    </source>
</evidence>
<keyword evidence="3 8" id="KW-0479">Metal-binding</keyword>
<keyword evidence="4 8" id="KW-0677">Repeat</keyword>
<comment type="function">
    <text evidence="8">Part of a membrane-bound complex that couples electron transfer with translocation of ions across the membrane.</text>
</comment>
<evidence type="ECO:0000256" key="2">
    <source>
        <dbReference type="ARBA" id="ARBA00022485"/>
    </source>
</evidence>
<dbReference type="SUPFAM" id="SSF46548">
    <property type="entry name" value="alpha-helical ferredoxin"/>
    <property type="match status" value="1"/>
</dbReference>
<feature type="binding site" evidence="8">
    <location>
        <position position="386"/>
    </location>
    <ligand>
        <name>[4Fe-4S] cluster</name>
        <dbReference type="ChEBI" id="CHEBI:49883"/>
        <label>2</label>
    </ligand>
</feature>
<dbReference type="EMBL" id="CP007029">
    <property type="protein sequence ID" value="AHE97621.1"/>
    <property type="molecule type" value="Genomic_DNA"/>
</dbReference>
<gene>
    <name evidence="8" type="primary">rnfC</name>
    <name evidence="11" type="ORF">THITH_04375</name>
</gene>
<dbReference type="PROSITE" id="PS51379">
    <property type="entry name" value="4FE4S_FER_2"/>
    <property type="match status" value="2"/>
</dbReference>
<evidence type="ECO:0000259" key="10">
    <source>
        <dbReference type="PROSITE" id="PS51379"/>
    </source>
</evidence>
<dbReference type="EC" id="7.-.-.-" evidence="8"/>
<dbReference type="Pfam" id="PF01512">
    <property type="entry name" value="Complex1_51K"/>
    <property type="match status" value="1"/>
</dbReference>
<accession>W0DGW8</accession>